<proteinExistence type="evidence at transcript level"/>
<feature type="non-terminal residue" evidence="1">
    <location>
        <position position="1"/>
    </location>
</feature>
<protein>
    <submittedName>
        <fullName evidence="1">Tunicamycin induced 1</fullName>
    </submittedName>
</protein>
<organism evidence="1">
    <name type="scientific">Ginkgo biloba</name>
    <name type="common">Ginkgo</name>
    <name type="synonym">Maidenhair tree</name>
    <dbReference type="NCBI Taxonomy" id="3311"/>
    <lineage>
        <taxon>Eukaryota</taxon>
        <taxon>Viridiplantae</taxon>
        <taxon>Streptophyta</taxon>
        <taxon>Embryophyta</taxon>
        <taxon>Tracheophyta</taxon>
        <taxon>Spermatophyta</taxon>
        <taxon>Ginkgoidae</taxon>
        <taxon>Ginkgoales</taxon>
        <taxon>Ginkgoaceae</taxon>
        <taxon>Ginkgo</taxon>
    </lineage>
</organism>
<dbReference type="AlphaFoldDB" id="A0A097PPS0"/>
<sequence length="302" mass="33372">EVISDIKDSIVEKLGWKAKISNIDSLDTMFGHAVLYEFDIQVENKIFPLRLAGDVNSWQFMEDILAPVLAPFPLAGPVELWIQDAHNMRLSVPHDVEAGVLKKVMLADGAVVTVKGAREVSLRQPLQLPLPLSSGSRLVALGAKLRQSSPLSLRIVGPNSLVSKLRVKRLAPGSVELVSWMWPIPSVNGSDPRLKGFEKLLEAILGPEAQKKGSFKLLKARAAAAKFIKVQFEIEKKLDDAWPEWRTKPSVTRLQFELTAKVEGKILPVNVQQIEPETFSSSGNISMSKTDIWYPPSSPLTL</sequence>
<evidence type="ECO:0000313" key="1">
    <source>
        <dbReference type="EMBL" id="AIU50034.1"/>
    </source>
</evidence>
<dbReference type="PANTHER" id="PTHR34454">
    <property type="entry name" value="TUNICAMYCIN INDUCED PROTEIN"/>
    <property type="match status" value="1"/>
</dbReference>
<dbReference type="EMBL" id="KM399380">
    <property type="protein sequence ID" value="AIU50034.1"/>
    <property type="molecule type" value="mRNA"/>
</dbReference>
<dbReference type="PANTHER" id="PTHR34454:SF2">
    <property type="entry name" value="PROTEIN TUNICAMYCIN INDUCED 1"/>
    <property type="match status" value="1"/>
</dbReference>
<feature type="non-terminal residue" evidence="1">
    <location>
        <position position="302"/>
    </location>
</feature>
<dbReference type="InterPro" id="IPR053283">
    <property type="entry name" value="TUNICAMYCIN_INDUCED_1"/>
</dbReference>
<accession>A0A097PPS0</accession>
<name>A0A097PPS0_GINBI</name>
<reference evidence="1" key="1">
    <citation type="journal article" date="2014" name="Nat. Commun.">
        <title>Resolution of deep angiosperm phylogeny using conserved nuclear genes and estimates of early divergence times.</title>
        <authorList>
            <person name="Zeng L."/>
            <person name="Zhang Q."/>
            <person name="Sun R."/>
            <person name="Kong H."/>
            <person name="Zhang N."/>
            <person name="Ma H."/>
        </authorList>
    </citation>
    <scope>NUCLEOTIDE SEQUENCE</scope>
</reference>